<proteinExistence type="predicted"/>
<comment type="caution">
    <text evidence="1">The sequence shown here is derived from an EMBL/GenBank/DDBJ whole genome shotgun (WGS) entry which is preliminary data.</text>
</comment>
<dbReference type="Proteomes" id="UP001054945">
    <property type="component" value="Unassembled WGS sequence"/>
</dbReference>
<name>A0AAV4MFC3_CAEEX</name>
<evidence type="ECO:0000313" key="2">
    <source>
        <dbReference type="Proteomes" id="UP001054945"/>
    </source>
</evidence>
<gene>
    <name evidence="1" type="ORF">CEXT_645831</name>
</gene>
<keyword evidence="2" id="KW-1185">Reference proteome</keyword>
<evidence type="ECO:0000313" key="1">
    <source>
        <dbReference type="EMBL" id="GIX70731.1"/>
    </source>
</evidence>
<protein>
    <submittedName>
        <fullName evidence="1">Uncharacterized protein</fullName>
    </submittedName>
</protein>
<accession>A0AAV4MFC3</accession>
<sequence>MATIQTRLSDLENESGPVSAFRKIRLPAYLAGIGFRRINSLMARSPLGGQRSCCRSGGMMDGRYHCLHRFLSLEQKELATFSAEHSSYRG</sequence>
<reference evidence="1 2" key="1">
    <citation type="submission" date="2021-06" db="EMBL/GenBank/DDBJ databases">
        <title>Caerostris extrusa draft genome.</title>
        <authorList>
            <person name="Kono N."/>
            <person name="Arakawa K."/>
        </authorList>
    </citation>
    <scope>NUCLEOTIDE SEQUENCE [LARGE SCALE GENOMIC DNA]</scope>
</reference>
<organism evidence="1 2">
    <name type="scientific">Caerostris extrusa</name>
    <name type="common">Bark spider</name>
    <name type="synonym">Caerostris bankana</name>
    <dbReference type="NCBI Taxonomy" id="172846"/>
    <lineage>
        <taxon>Eukaryota</taxon>
        <taxon>Metazoa</taxon>
        <taxon>Ecdysozoa</taxon>
        <taxon>Arthropoda</taxon>
        <taxon>Chelicerata</taxon>
        <taxon>Arachnida</taxon>
        <taxon>Araneae</taxon>
        <taxon>Araneomorphae</taxon>
        <taxon>Entelegynae</taxon>
        <taxon>Araneoidea</taxon>
        <taxon>Araneidae</taxon>
        <taxon>Caerostris</taxon>
    </lineage>
</organism>
<dbReference type="EMBL" id="BPLR01002165">
    <property type="protein sequence ID" value="GIX70731.1"/>
    <property type="molecule type" value="Genomic_DNA"/>
</dbReference>
<dbReference type="AlphaFoldDB" id="A0AAV4MFC3"/>